<dbReference type="CDD" id="cd03241">
    <property type="entry name" value="ABC_RecN"/>
    <property type="match status" value="1"/>
</dbReference>
<dbReference type="Pfam" id="PF02463">
    <property type="entry name" value="SMC_N"/>
    <property type="match status" value="1"/>
</dbReference>
<keyword evidence="7 9" id="KW-0234">DNA repair</keyword>
<dbReference type="SUPFAM" id="SSF52540">
    <property type="entry name" value="P-loop containing nucleoside triphosphate hydrolases"/>
    <property type="match status" value="2"/>
</dbReference>
<dbReference type="Proteomes" id="UP000224003">
    <property type="component" value="Unassembled WGS sequence"/>
</dbReference>
<dbReference type="Gene3D" id="3.40.50.300">
    <property type="entry name" value="P-loop containing nucleotide triphosphate hydrolases"/>
    <property type="match status" value="2"/>
</dbReference>
<evidence type="ECO:0000313" key="11">
    <source>
        <dbReference type="EMBL" id="PFJ31869.1"/>
    </source>
</evidence>
<dbReference type="NCBIfam" id="TIGR00634">
    <property type="entry name" value="recN"/>
    <property type="match status" value="1"/>
</dbReference>
<dbReference type="GO" id="GO:0009432">
    <property type="term" value="P:SOS response"/>
    <property type="evidence" value="ECO:0007669"/>
    <property type="project" value="TreeGrafter"/>
</dbReference>
<dbReference type="InterPro" id="IPR004604">
    <property type="entry name" value="DNA_recomb/repair_RecN"/>
</dbReference>
<comment type="caution">
    <text evidence="11">The sequence shown here is derived from an EMBL/GenBank/DDBJ whole genome shotgun (WGS) entry which is preliminary data.</text>
</comment>
<evidence type="ECO:0000313" key="12">
    <source>
        <dbReference type="Proteomes" id="UP000224003"/>
    </source>
</evidence>
<dbReference type="RefSeq" id="WP_098517428.1">
    <property type="nucleotide sequence ID" value="NZ_NUVX01000067.1"/>
</dbReference>
<keyword evidence="5 9" id="KW-0227">DNA damage</keyword>
<evidence type="ECO:0000256" key="4">
    <source>
        <dbReference type="ARBA" id="ARBA00022741"/>
    </source>
</evidence>
<dbReference type="InterPro" id="IPR027417">
    <property type="entry name" value="P-loop_NTPase"/>
</dbReference>
<dbReference type="GO" id="GO:0005524">
    <property type="term" value="F:ATP binding"/>
    <property type="evidence" value="ECO:0007669"/>
    <property type="project" value="UniProtKB-KW"/>
</dbReference>
<protein>
    <recommendedName>
        <fullName evidence="3 9">DNA repair protein RecN</fullName>
    </recommendedName>
    <alternativeName>
        <fullName evidence="8 9">Recombination protein N</fullName>
    </alternativeName>
</protein>
<evidence type="ECO:0000256" key="6">
    <source>
        <dbReference type="ARBA" id="ARBA00022840"/>
    </source>
</evidence>
<evidence type="ECO:0000256" key="5">
    <source>
        <dbReference type="ARBA" id="ARBA00022763"/>
    </source>
</evidence>
<dbReference type="GO" id="GO:0006310">
    <property type="term" value="P:DNA recombination"/>
    <property type="evidence" value="ECO:0007669"/>
    <property type="project" value="InterPro"/>
</dbReference>
<dbReference type="EMBL" id="NUVX01000067">
    <property type="protein sequence ID" value="PFJ31869.1"/>
    <property type="molecule type" value="Genomic_DNA"/>
</dbReference>
<dbReference type="GO" id="GO:0006281">
    <property type="term" value="P:DNA repair"/>
    <property type="evidence" value="ECO:0007669"/>
    <property type="project" value="UniProtKB-KW"/>
</dbReference>
<name>A0A9X6WJ18_BACTU</name>
<gene>
    <name evidence="11" type="primary">recN</name>
    <name evidence="11" type="ORF">COJ15_29660</name>
</gene>
<accession>A0A9X6WJ18</accession>
<dbReference type="InterPro" id="IPR003395">
    <property type="entry name" value="RecF/RecN/SMC_N"/>
</dbReference>
<reference evidence="11 12" key="1">
    <citation type="submission" date="2017-09" db="EMBL/GenBank/DDBJ databases">
        <title>Large-scale bioinformatics analysis of Bacillus genomes uncovers conserved roles of natural products in bacterial physiology.</title>
        <authorList>
            <consortium name="Agbiome Team Llc"/>
            <person name="Bleich R.M."/>
            <person name="Grubbs K.J."/>
            <person name="Santa Maria K.C."/>
            <person name="Allen S.E."/>
            <person name="Farag S."/>
            <person name="Shank E.A."/>
            <person name="Bowers A."/>
        </authorList>
    </citation>
    <scope>NUCLEOTIDE SEQUENCE [LARGE SCALE GENOMIC DNA]</scope>
    <source>
        <strain evidence="11 12">AFS085496</strain>
    </source>
</reference>
<evidence type="ECO:0000256" key="3">
    <source>
        <dbReference type="ARBA" id="ARBA00021315"/>
    </source>
</evidence>
<feature type="domain" description="RecF/RecN/SMC N-terminal" evidence="10">
    <location>
        <begin position="2"/>
        <end position="501"/>
    </location>
</feature>
<sequence>MLIQIEIKDFAIIEHSIINFEDGFNVITGETGAGKSILFDALSSIIGERTSKSFVRKGRDKAELKAVFLKTEKMDKLLKERNIESPDDIVIIQRIISANGRSIAKINESIQSTQVIKDMCQDLIEICGQKAHLELLQEDKYLHWVDNHADKQHRDLLHTYQEKYSHYKELRKSIDDLMSKGREQEQLLDLYRFQQKEIKKMNLRIGEDDELEEELRFLNSFEQISSNAKSSIHSLSVIDEIYDAKESLLIASKYDEKLVALSERIESAYYELQDIKGEIESYVGSIEYDEERLNQVIYRLESIKQMKRKYADTIEGILAHLDDVSEKLDTFDNKEEHIIRMQKEEKIIRESLLVLAKELHENRKTIAKKLEINTLKELKELCMPDAVFMFNVEETDDLNEFGYSKVHILFNANKGEDAQALSKIASGGELSRVLLSMKIASNLSEEGKTIVFDEVDEGIGGEVGRHIGQKLYELGTHSQVIAISHLPQVASKGNQHFLIRKSVKDERTVSTVTKLSDEQRVLEIARMIFGDEKNEITIRQAQEMLKK</sequence>
<keyword evidence="4" id="KW-0547">Nucleotide-binding</keyword>
<dbReference type="PIRSF" id="PIRSF003128">
    <property type="entry name" value="RecN"/>
    <property type="match status" value="1"/>
</dbReference>
<dbReference type="PANTHER" id="PTHR11059">
    <property type="entry name" value="DNA REPAIR PROTEIN RECN"/>
    <property type="match status" value="1"/>
</dbReference>
<keyword evidence="6" id="KW-0067">ATP-binding</keyword>
<evidence type="ECO:0000259" key="10">
    <source>
        <dbReference type="Pfam" id="PF02463"/>
    </source>
</evidence>
<proteinExistence type="inferred from homology"/>
<dbReference type="GO" id="GO:0043590">
    <property type="term" value="C:bacterial nucleoid"/>
    <property type="evidence" value="ECO:0007669"/>
    <property type="project" value="TreeGrafter"/>
</dbReference>
<evidence type="ECO:0000256" key="9">
    <source>
        <dbReference type="PIRNR" id="PIRNR003128"/>
    </source>
</evidence>
<dbReference type="PANTHER" id="PTHR11059:SF0">
    <property type="entry name" value="DNA REPAIR PROTEIN RECN"/>
    <property type="match status" value="1"/>
</dbReference>
<comment type="similarity">
    <text evidence="2 9">Belongs to the RecN family.</text>
</comment>
<evidence type="ECO:0000256" key="1">
    <source>
        <dbReference type="ARBA" id="ARBA00003618"/>
    </source>
</evidence>
<comment type="function">
    <text evidence="1 9">May be involved in recombinational repair of damaged DNA.</text>
</comment>
<evidence type="ECO:0000256" key="7">
    <source>
        <dbReference type="ARBA" id="ARBA00023204"/>
    </source>
</evidence>
<evidence type="ECO:0000256" key="8">
    <source>
        <dbReference type="ARBA" id="ARBA00033408"/>
    </source>
</evidence>
<dbReference type="AlphaFoldDB" id="A0A9X6WJ18"/>
<evidence type="ECO:0000256" key="2">
    <source>
        <dbReference type="ARBA" id="ARBA00009441"/>
    </source>
</evidence>
<organism evidence="11 12">
    <name type="scientific">Bacillus thuringiensis</name>
    <dbReference type="NCBI Taxonomy" id="1428"/>
    <lineage>
        <taxon>Bacteria</taxon>
        <taxon>Bacillati</taxon>
        <taxon>Bacillota</taxon>
        <taxon>Bacilli</taxon>
        <taxon>Bacillales</taxon>
        <taxon>Bacillaceae</taxon>
        <taxon>Bacillus</taxon>
        <taxon>Bacillus cereus group</taxon>
    </lineage>
</organism>